<dbReference type="GO" id="GO:0052621">
    <property type="term" value="F:diguanylate cyclase activity"/>
    <property type="evidence" value="ECO:0007669"/>
    <property type="project" value="UniProtKB-EC"/>
</dbReference>
<dbReference type="Proteomes" id="UP000095003">
    <property type="component" value="Unassembled WGS sequence"/>
</dbReference>
<feature type="domain" description="GGDEF" evidence="1">
    <location>
        <begin position="248"/>
        <end position="356"/>
    </location>
</feature>
<evidence type="ECO:0000313" key="4">
    <source>
        <dbReference type="Proteomes" id="UP000094067"/>
    </source>
</evidence>
<dbReference type="EMBL" id="MCGH01000002">
    <property type="protein sequence ID" value="ODM06011.1"/>
    <property type="molecule type" value="Genomic_DNA"/>
</dbReference>
<dbReference type="PANTHER" id="PTHR45138:SF9">
    <property type="entry name" value="DIGUANYLATE CYCLASE DGCM-RELATED"/>
    <property type="match status" value="1"/>
</dbReference>
<dbReference type="Pfam" id="PF00990">
    <property type="entry name" value="GGDEF"/>
    <property type="match status" value="1"/>
</dbReference>
<accession>A0A1E3AC63</accession>
<sequence length="356" mass="40401">MLIDPIEKELKKLQEENSRLKILSEVDGLTGLYNRLAGERLINDRLQKNAGGNFMVVDVDGFKKINDQYGHLFGDDVLRGLAALMKEIFGGENLVGRFGGDEFVIFTVKEWDAGKAIEKGKELIRRMEAMGRKMGVKDRFSATIGLSAYQDKDTYSSMFSRADFALMQGKKSGKSAVYYYRELHNESRPVAAAESKGAEDTGIDRDMELIWMDLREKGRPQGAYCQDYQTFKRLYRFVERGLMRVPSSAYTVLLTLVDDKKEYVTLQDQEHLMTGLGEAIRRSLRSGDVYTQYSSCQFLLMVMGTSLENAWKVVERIRNNYSGEAKEHSVYIGSNIRPLQSADKGMTQIGDGRKLM</sequence>
<dbReference type="InterPro" id="IPR000160">
    <property type="entry name" value="GGDEF_dom"/>
</dbReference>
<organism evidence="2 4">
    <name type="scientific">Eisenbergiella tayi</name>
    <dbReference type="NCBI Taxonomy" id="1432052"/>
    <lineage>
        <taxon>Bacteria</taxon>
        <taxon>Bacillati</taxon>
        <taxon>Bacillota</taxon>
        <taxon>Clostridia</taxon>
        <taxon>Lachnospirales</taxon>
        <taxon>Lachnospiraceae</taxon>
        <taxon>Eisenbergiella</taxon>
    </lineage>
</organism>
<dbReference type="Proteomes" id="UP000094067">
    <property type="component" value="Unassembled WGS sequence"/>
</dbReference>
<evidence type="ECO:0000313" key="2">
    <source>
        <dbReference type="EMBL" id="ODM06011.1"/>
    </source>
</evidence>
<feature type="domain" description="GGDEF" evidence="1">
    <location>
        <begin position="50"/>
        <end position="182"/>
    </location>
</feature>
<dbReference type="SMART" id="SM00267">
    <property type="entry name" value="GGDEF"/>
    <property type="match status" value="1"/>
</dbReference>
<dbReference type="Gene3D" id="3.30.70.270">
    <property type="match status" value="1"/>
</dbReference>
<evidence type="ECO:0000313" key="5">
    <source>
        <dbReference type="Proteomes" id="UP000095003"/>
    </source>
</evidence>
<dbReference type="CDD" id="cd01949">
    <property type="entry name" value="GGDEF"/>
    <property type="match status" value="1"/>
</dbReference>
<dbReference type="GeneID" id="93299177"/>
<evidence type="ECO:0000313" key="3">
    <source>
        <dbReference type="EMBL" id="ODM12947.1"/>
    </source>
</evidence>
<dbReference type="InterPro" id="IPR043128">
    <property type="entry name" value="Rev_trsase/Diguanyl_cyclase"/>
</dbReference>
<reference evidence="4 5" key="1">
    <citation type="submission" date="2016-07" db="EMBL/GenBank/DDBJ databases">
        <title>Characterization of isolates of Eisenbergiella tayi derived from blood cultures, using whole genome sequencing.</title>
        <authorList>
            <person name="Burdz T."/>
            <person name="Wiebe D."/>
            <person name="Huynh C."/>
            <person name="Bernard K."/>
        </authorList>
    </citation>
    <scope>NUCLEOTIDE SEQUENCE [LARGE SCALE GENOMIC DNA]</scope>
    <source>
        <strain evidence="2 4">NML 110608</strain>
        <strain evidence="3 5">NML 120489</strain>
    </source>
</reference>
<dbReference type="SUPFAM" id="SSF55073">
    <property type="entry name" value="Nucleotide cyclase"/>
    <property type="match status" value="1"/>
</dbReference>
<proteinExistence type="predicted"/>
<dbReference type="EMBL" id="MCGI01000001">
    <property type="protein sequence ID" value="ODM12947.1"/>
    <property type="molecule type" value="Genomic_DNA"/>
</dbReference>
<dbReference type="RefSeq" id="WP_069152104.1">
    <property type="nucleotide sequence ID" value="NZ_DBFYTC010000059.1"/>
</dbReference>
<protein>
    <submittedName>
        <fullName evidence="2">Putative diguanylate cyclase AdrA</fullName>
        <ecNumber evidence="2">2.7.7.65</ecNumber>
    </submittedName>
</protein>
<comment type="caution">
    <text evidence="2">The sequence shown here is derived from an EMBL/GenBank/DDBJ whole genome shotgun (WGS) entry which is preliminary data.</text>
</comment>
<gene>
    <name evidence="2" type="primary">adrA_3</name>
    <name evidence="3" type="synonym">adrA_1</name>
    <name evidence="3" type="ORF">BEH84_00662</name>
    <name evidence="2" type="ORF">BEI61_01900</name>
</gene>
<dbReference type="PANTHER" id="PTHR45138">
    <property type="entry name" value="REGULATORY COMPONENTS OF SENSORY TRANSDUCTION SYSTEM"/>
    <property type="match status" value="1"/>
</dbReference>
<keyword evidence="2" id="KW-0808">Transferase</keyword>
<dbReference type="PATRIC" id="fig|1432052.3.peg.729"/>
<dbReference type="NCBIfam" id="TIGR00254">
    <property type="entry name" value="GGDEF"/>
    <property type="match status" value="1"/>
</dbReference>
<dbReference type="PROSITE" id="PS50887">
    <property type="entry name" value="GGDEF"/>
    <property type="match status" value="2"/>
</dbReference>
<dbReference type="EC" id="2.7.7.65" evidence="2"/>
<evidence type="ECO:0000259" key="1">
    <source>
        <dbReference type="PROSITE" id="PS50887"/>
    </source>
</evidence>
<dbReference type="InterPro" id="IPR029787">
    <property type="entry name" value="Nucleotide_cyclase"/>
</dbReference>
<dbReference type="AlphaFoldDB" id="A0A1E3AC63"/>
<keyword evidence="2" id="KW-0548">Nucleotidyltransferase</keyword>
<name>A0A1E3AC63_9FIRM</name>
<dbReference type="InterPro" id="IPR050469">
    <property type="entry name" value="Diguanylate_Cyclase"/>
</dbReference>